<dbReference type="InterPro" id="IPR037027">
    <property type="entry name" value="YqgF/RNaseH-like_dom_sf"/>
</dbReference>
<dbReference type="GO" id="GO:0004518">
    <property type="term" value="F:nuclease activity"/>
    <property type="evidence" value="ECO:0007669"/>
    <property type="project" value="UniProtKB-KW"/>
</dbReference>
<keyword evidence="1 5" id="KW-0963">Cytoplasm</keyword>
<dbReference type="EC" id="3.1.-.-" evidence="5"/>
<evidence type="ECO:0000313" key="8">
    <source>
        <dbReference type="Proteomes" id="UP000177230"/>
    </source>
</evidence>
<evidence type="ECO:0000256" key="1">
    <source>
        <dbReference type="ARBA" id="ARBA00022490"/>
    </source>
</evidence>
<protein>
    <recommendedName>
        <fullName evidence="5">Putative pre-16S rRNA nuclease</fullName>
        <ecNumber evidence="5">3.1.-.-</ecNumber>
    </recommendedName>
</protein>
<evidence type="ECO:0000256" key="5">
    <source>
        <dbReference type="HAMAP-Rule" id="MF_00651"/>
    </source>
</evidence>
<comment type="function">
    <text evidence="5">Could be a nuclease involved in processing of the 5'-end of pre-16S rRNA.</text>
</comment>
<organism evidence="7 8">
    <name type="scientific">Candidatus Edwardsbacteria bacterium GWF2_54_11</name>
    <dbReference type="NCBI Taxonomy" id="1817851"/>
    <lineage>
        <taxon>Bacteria</taxon>
        <taxon>Candidatus Edwardsiibacteriota</taxon>
    </lineage>
</organism>
<dbReference type="GO" id="GO:0005829">
    <property type="term" value="C:cytosol"/>
    <property type="evidence" value="ECO:0007669"/>
    <property type="project" value="TreeGrafter"/>
</dbReference>
<dbReference type="InterPro" id="IPR006641">
    <property type="entry name" value="YqgF/RNaseH-like_dom"/>
</dbReference>
<evidence type="ECO:0000256" key="3">
    <source>
        <dbReference type="ARBA" id="ARBA00022722"/>
    </source>
</evidence>
<dbReference type="GO" id="GO:0016788">
    <property type="term" value="F:hydrolase activity, acting on ester bonds"/>
    <property type="evidence" value="ECO:0007669"/>
    <property type="project" value="UniProtKB-UniRule"/>
</dbReference>
<dbReference type="CDD" id="cd16964">
    <property type="entry name" value="YqgF"/>
    <property type="match status" value="1"/>
</dbReference>
<evidence type="ECO:0000256" key="4">
    <source>
        <dbReference type="ARBA" id="ARBA00022801"/>
    </source>
</evidence>
<dbReference type="SMART" id="SM00732">
    <property type="entry name" value="YqgFc"/>
    <property type="match status" value="1"/>
</dbReference>
<comment type="similarity">
    <text evidence="5">Belongs to the YqgF HJR family.</text>
</comment>
<gene>
    <name evidence="7" type="ORF">A2024_02155</name>
</gene>
<comment type="subcellular location">
    <subcellularLocation>
        <location evidence="5">Cytoplasm</location>
    </subcellularLocation>
</comment>
<keyword evidence="2 5" id="KW-0690">Ribosome biogenesis</keyword>
<sequence length="143" mass="15942">MRGRILGLDLGRRRVGLALTDELLITAQPLPPLEIRGIPDLMKQLLPIITQNNVTEVVMGRPTGLDGSDTHLTGLVDKVRSRLEDEFKLPVHLYDERFTSKIAQRSIHLAGKKLKDNKKALDSISASLILSDFLKLHAEKNSD</sequence>
<dbReference type="InterPro" id="IPR012337">
    <property type="entry name" value="RNaseH-like_sf"/>
</dbReference>
<name>A0A1F5R8C8_9BACT</name>
<dbReference type="EMBL" id="MFFM01000039">
    <property type="protein sequence ID" value="OGF10313.1"/>
    <property type="molecule type" value="Genomic_DNA"/>
</dbReference>
<dbReference type="GO" id="GO:0000967">
    <property type="term" value="P:rRNA 5'-end processing"/>
    <property type="evidence" value="ECO:0007669"/>
    <property type="project" value="UniProtKB-UniRule"/>
</dbReference>
<evidence type="ECO:0000313" key="7">
    <source>
        <dbReference type="EMBL" id="OGF10313.1"/>
    </source>
</evidence>
<evidence type="ECO:0000259" key="6">
    <source>
        <dbReference type="SMART" id="SM00732"/>
    </source>
</evidence>
<evidence type="ECO:0000256" key="2">
    <source>
        <dbReference type="ARBA" id="ARBA00022517"/>
    </source>
</evidence>
<dbReference type="Proteomes" id="UP000177230">
    <property type="component" value="Unassembled WGS sequence"/>
</dbReference>
<dbReference type="PANTHER" id="PTHR33317:SF4">
    <property type="entry name" value="POLYNUCLEOTIDYL TRANSFERASE, RIBONUCLEASE H-LIKE SUPERFAMILY PROTEIN"/>
    <property type="match status" value="1"/>
</dbReference>
<dbReference type="HAMAP" id="MF_00651">
    <property type="entry name" value="Nuclease_YqgF"/>
    <property type="match status" value="1"/>
</dbReference>
<proteinExistence type="inferred from homology"/>
<dbReference type="NCBIfam" id="TIGR00250">
    <property type="entry name" value="RNAse_H_YqgF"/>
    <property type="match status" value="1"/>
</dbReference>
<reference evidence="7 8" key="1">
    <citation type="journal article" date="2016" name="Nat. Commun.">
        <title>Thousands of microbial genomes shed light on interconnected biogeochemical processes in an aquifer system.</title>
        <authorList>
            <person name="Anantharaman K."/>
            <person name="Brown C.T."/>
            <person name="Hug L.A."/>
            <person name="Sharon I."/>
            <person name="Castelle C.J."/>
            <person name="Probst A.J."/>
            <person name="Thomas B.C."/>
            <person name="Singh A."/>
            <person name="Wilkins M.J."/>
            <person name="Karaoz U."/>
            <person name="Brodie E.L."/>
            <person name="Williams K.H."/>
            <person name="Hubbard S.S."/>
            <person name="Banfield J.F."/>
        </authorList>
    </citation>
    <scope>NUCLEOTIDE SEQUENCE [LARGE SCALE GENOMIC DNA]</scope>
</reference>
<dbReference type="Gene3D" id="3.30.420.140">
    <property type="entry name" value="YqgF/RNase H-like domain"/>
    <property type="match status" value="1"/>
</dbReference>
<dbReference type="PANTHER" id="PTHR33317">
    <property type="entry name" value="POLYNUCLEOTIDYL TRANSFERASE, RIBONUCLEASE H-LIKE SUPERFAMILY PROTEIN"/>
    <property type="match status" value="1"/>
</dbReference>
<dbReference type="SUPFAM" id="SSF53098">
    <property type="entry name" value="Ribonuclease H-like"/>
    <property type="match status" value="1"/>
</dbReference>
<keyword evidence="4 5" id="KW-0378">Hydrolase</keyword>
<accession>A0A1F5R8C8</accession>
<keyword evidence="3 5" id="KW-0540">Nuclease</keyword>
<comment type="caution">
    <text evidence="7">The sequence shown here is derived from an EMBL/GenBank/DDBJ whole genome shotgun (WGS) entry which is preliminary data.</text>
</comment>
<dbReference type="InterPro" id="IPR005227">
    <property type="entry name" value="YqgF"/>
</dbReference>
<dbReference type="AlphaFoldDB" id="A0A1F5R8C8"/>
<feature type="domain" description="YqgF/RNase H-like" evidence="6">
    <location>
        <begin position="3"/>
        <end position="103"/>
    </location>
</feature>
<dbReference type="Pfam" id="PF03652">
    <property type="entry name" value="RuvX"/>
    <property type="match status" value="1"/>
</dbReference>